<organism evidence="1 2">
    <name type="scientific">Chlamydia felis (strain Fe/C-56)</name>
    <name type="common">Chlamydophila felis</name>
    <dbReference type="NCBI Taxonomy" id="264202"/>
    <lineage>
        <taxon>Bacteria</taxon>
        <taxon>Pseudomonadati</taxon>
        <taxon>Chlamydiota</taxon>
        <taxon>Chlamydiia</taxon>
        <taxon>Chlamydiales</taxon>
        <taxon>Chlamydiaceae</taxon>
        <taxon>Chlamydia/Chlamydophila group</taxon>
        <taxon>Chlamydia</taxon>
    </lineage>
</organism>
<sequence>MNHLETENFLGCFITGLVRGYFLLREVVSAIPSVRIGYNSLLVISGSLSSCSGGGGVGYGFSCLPC</sequence>
<reference evidence="1 2" key="1">
    <citation type="journal article" date="2006" name="DNA Res.">
        <title>Genome sequence of the cat pathogen, Chlamydophila felis.</title>
        <authorList>
            <person name="Azuma Y."/>
            <person name="Hirakawa H."/>
            <person name="Yamashita A."/>
            <person name="Cai Y."/>
            <person name="Rahman M.A."/>
            <person name="Suzuki H."/>
            <person name="Mitaku S."/>
            <person name="Toh H."/>
            <person name="Goto S."/>
            <person name="Murakami T."/>
            <person name="Sugi K."/>
            <person name="Hayashi H."/>
            <person name="Fukushi H."/>
            <person name="Hattori M."/>
            <person name="Kuhara S."/>
            <person name="Shirai M."/>
        </authorList>
    </citation>
    <scope>NUCLEOTIDE SEQUENCE [LARGE SCALE GENOMIC DNA]</scope>
    <source>
        <strain evidence="1 2">Fe/C-56</strain>
    </source>
</reference>
<dbReference type="KEGG" id="cfe:BAE81216.1"/>
<gene>
    <name evidence="1" type="ordered locus">CF0444</name>
</gene>
<evidence type="ECO:0000313" key="1">
    <source>
        <dbReference type="EMBL" id="BAE81216.1"/>
    </source>
</evidence>
<protein>
    <submittedName>
        <fullName evidence="1">Uncharacterized protein</fullName>
    </submittedName>
</protein>
<dbReference type="AlphaFoldDB" id="Q254S2"/>
<keyword evidence="2" id="KW-1185">Reference proteome</keyword>
<dbReference type="HOGENOM" id="CLU_2823250_0_0_0"/>
<dbReference type="STRING" id="264202.gene:10544265"/>
<name>Q254S2_CHLFF</name>
<dbReference type="EMBL" id="AP006861">
    <property type="protein sequence ID" value="BAE81216.1"/>
    <property type="molecule type" value="Genomic_DNA"/>
</dbReference>
<dbReference type="Proteomes" id="UP000001260">
    <property type="component" value="Chromosome"/>
</dbReference>
<proteinExistence type="predicted"/>
<evidence type="ECO:0000313" key="2">
    <source>
        <dbReference type="Proteomes" id="UP000001260"/>
    </source>
</evidence>
<accession>Q254S2</accession>